<name>A0A7E4W9P7_PANRE</name>
<protein>
    <submittedName>
        <fullName evidence="3">Senescence domain-containing protein</fullName>
    </submittedName>
</protein>
<evidence type="ECO:0000313" key="2">
    <source>
        <dbReference type="Proteomes" id="UP000492821"/>
    </source>
</evidence>
<reference evidence="2" key="1">
    <citation type="journal article" date="2013" name="Genetics">
        <title>The draft genome and transcriptome of Panagrellus redivivus are shaped by the harsh demands of a free-living lifestyle.</title>
        <authorList>
            <person name="Srinivasan J."/>
            <person name="Dillman A.R."/>
            <person name="Macchietto M.G."/>
            <person name="Heikkinen L."/>
            <person name="Lakso M."/>
            <person name="Fracchia K.M."/>
            <person name="Antoshechkin I."/>
            <person name="Mortazavi A."/>
            <person name="Wong G."/>
            <person name="Sternberg P.W."/>
        </authorList>
    </citation>
    <scope>NUCLEOTIDE SEQUENCE [LARGE SCALE GENOMIC DNA]</scope>
    <source>
        <strain evidence="2">MT8872</strain>
    </source>
</reference>
<feature type="region of interest" description="Disordered" evidence="1">
    <location>
        <begin position="565"/>
        <end position="636"/>
    </location>
</feature>
<feature type="compositionally biased region" description="Low complexity" evidence="1">
    <location>
        <begin position="567"/>
        <end position="576"/>
    </location>
</feature>
<feature type="region of interest" description="Disordered" evidence="1">
    <location>
        <begin position="387"/>
        <end position="446"/>
    </location>
</feature>
<dbReference type="PANTHER" id="PTHR47372:SF11">
    <property type="entry name" value="RE19971P"/>
    <property type="match status" value="1"/>
</dbReference>
<dbReference type="AlphaFoldDB" id="A0A7E4W9P7"/>
<organism evidence="2 3">
    <name type="scientific">Panagrellus redivivus</name>
    <name type="common">Microworm</name>
    <dbReference type="NCBI Taxonomy" id="6233"/>
    <lineage>
        <taxon>Eukaryota</taxon>
        <taxon>Metazoa</taxon>
        <taxon>Ecdysozoa</taxon>
        <taxon>Nematoda</taxon>
        <taxon>Chromadorea</taxon>
        <taxon>Rhabditida</taxon>
        <taxon>Tylenchina</taxon>
        <taxon>Panagrolaimomorpha</taxon>
        <taxon>Panagrolaimoidea</taxon>
        <taxon>Panagrolaimidae</taxon>
        <taxon>Panagrellus</taxon>
    </lineage>
</organism>
<evidence type="ECO:0000256" key="1">
    <source>
        <dbReference type="SAM" id="MobiDB-lite"/>
    </source>
</evidence>
<dbReference type="PANTHER" id="PTHR47372">
    <property type="entry name" value="DAUER UP-REGULATED-RELATED"/>
    <property type="match status" value="1"/>
</dbReference>
<accession>A0A7E4W9P7</accession>
<feature type="region of interest" description="Disordered" evidence="1">
    <location>
        <begin position="1"/>
        <end position="29"/>
    </location>
</feature>
<feature type="compositionally biased region" description="Polar residues" evidence="1">
    <location>
        <begin position="413"/>
        <end position="423"/>
    </location>
</feature>
<feature type="region of interest" description="Disordered" evidence="1">
    <location>
        <begin position="501"/>
        <end position="546"/>
    </location>
</feature>
<dbReference type="WBParaSite" id="Pan_g9072.t1">
    <property type="protein sequence ID" value="Pan_g9072.t1"/>
    <property type="gene ID" value="Pan_g9072"/>
</dbReference>
<evidence type="ECO:0000313" key="3">
    <source>
        <dbReference type="WBParaSite" id="Pan_g9072.t1"/>
    </source>
</evidence>
<dbReference type="Proteomes" id="UP000492821">
    <property type="component" value="Unassembled WGS sequence"/>
</dbReference>
<reference evidence="3" key="2">
    <citation type="submission" date="2020-10" db="UniProtKB">
        <authorList>
            <consortium name="WormBaseParasite"/>
        </authorList>
    </citation>
    <scope>IDENTIFICATION</scope>
</reference>
<feature type="compositionally biased region" description="Low complexity" evidence="1">
    <location>
        <begin position="589"/>
        <end position="598"/>
    </location>
</feature>
<feature type="compositionally biased region" description="Polar residues" evidence="1">
    <location>
        <begin position="387"/>
        <end position="397"/>
    </location>
</feature>
<proteinExistence type="predicted"/>
<keyword evidence="2" id="KW-1185">Reference proteome</keyword>
<dbReference type="Gene3D" id="1.20.120.20">
    <property type="entry name" value="Apolipoprotein"/>
    <property type="match status" value="1"/>
</dbReference>
<sequence length="664" mass="69492">MSRPSSPEDFEQLDVPDPAEMAQYQSQTSSIIPTMSLDKEQAQKAADDLAAVVDDALGKTKEALHEIVDASKKTAAEGYAALDEHSPKDPPPTLLDSSKQYLADVYDSTKATAGSVVDKAAELGHAASEKTGAAVSATSEQIGDLYEGTKQAAGDAYNTVTGFGSDVGHATSEKVSDAANKASELGHDAYNATSETVANVAHGTADTVGHAGTVTKDALADAYDATKQAAGNAVETVQDQAHAAGEIASDAATYVKESAAASSDYVFNTAGDAANAAQDTAHNVTEATKEATHDAAEKVHDFTSQAIGNAERSAAHTADALDDLHTHAKADLSGVTEAVSDKAHDFVDLTTESVEHGAGNAKRSAVQTADALNQLADEFQGYVDTEINTDSSPVNRSPSPPGFDDQDLVASAPIQSASPTTPARKNDESTGHSPSPPPTHAPVINDEPDEIIDNVQETLPEPIIAAPPEASRQEIEEHVGQAVHHTTDAVDDIIKNLGQQHHEEPEVPEHNSPSGDSGRDTLAGLIDDYVPNRGIPQSDSLTGMRDVSPDEEMYHRRGPVTIPYEVQQQQLQKQQQASAPVEPEVEDVPSSPSGLDSLPPRPPTPPKDISDEAVQPPAIDLGPPSHSHEKIPGSTSGILKHYSDVAPWFDFKTVDPAGASSSAP</sequence>